<evidence type="ECO:0000313" key="2">
    <source>
        <dbReference type="Proteomes" id="UP001234297"/>
    </source>
</evidence>
<reference evidence="1 2" key="1">
    <citation type="journal article" date="2022" name="Hortic Res">
        <title>A haplotype resolved chromosomal level avocado genome allows analysis of novel avocado genes.</title>
        <authorList>
            <person name="Nath O."/>
            <person name="Fletcher S.J."/>
            <person name="Hayward A."/>
            <person name="Shaw L.M."/>
            <person name="Masouleh A.K."/>
            <person name="Furtado A."/>
            <person name="Henry R.J."/>
            <person name="Mitter N."/>
        </authorList>
    </citation>
    <scope>NUCLEOTIDE SEQUENCE [LARGE SCALE GENOMIC DNA]</scope>
    <source>
        <strain evidence="2">cv. Hass</strain>
    </source>
</reference>
<protein>
    <submittedName>
        <fullName evidence="1">Uncharacterized protein</fullName>
    </submittedName>
</protein>
<gene>
    <name evidence="1" type="ORF">MRB53_019455</name>
</gene>
<keyword evidence="2" id="KW-1185">Reference proteome</keyword>
<accession>A0ACC2KYF1</accession>
<comment type="caution">
    <text evidence="1">The sequence shown here is derived from an EMBL/GenBank/DDBJ whole genome shotgun (WGS) entry which is preliminary data.</text>
</comment>
<dbReference type="Proteomes" id="UP001234297">
    <property type="component" value="Chromosome 6"/>
</dbReference>
<sequence length="111" mass="12116">MQTGGVHVCYGEEIVNLCGLNVKYVQPKTLMNEMQVKMNLSLLEDILDDMDYCCKVGKRGMGGSVVGWRNGLRSITFALEPSSLEEGILSEACKETIKACDLNLSLNGVVV</sequence>
<proteinExistence type="predicted"/>
<organism evidence="1 2">
    <name type="scientific">Persea americana</name>
    <name type="common">Avocado</name>
    <dbReference type="NCBI Taxonomy" id="3435"/>
    <lineage>
        <taxon>Eukaryota</taxon>
        <taxon>Viridiplantae</taxon>
        <taxon>Streptophyta</taxon>
        <taxon>Embryophyta</taxon>
        <taxon>Tracheophyta</taxon>
        <taxon>Spermatophyta</taxon>
        <taxon>Magnoliopsida</taxon>
        <taxon>Magnoliidae</taxon>
        <taxon>Laurales</taxon>
        <taxon>Lauraceae</taxon>
        <taxon>Persea</taxon>
    </lineage>
</organism>
<name>A0ACC2KYF1_PERAE</name>
<evidence type="ECO:0000313" key="1">
    <source>
        <dbReference type="EMBL" id="KAJ8626148.1"/>
    </source>
</evidence>
<dbReference type="EMBL" id="CM056814">
    <property type="protein sequence ID" value="KAJ8626148.1"/>
    <property type="molecule type" value="Genomic_DNA"/>
</dbReference>